<reference evidence="7 8" key="1">
    <citation type="submission" date="2024-01" db="EMBL/GenBank/DDBJ databases">
        <title>Comparative genomics of Cryptococcus and Kwoniella reveals pathogenesis evolution and contrasting modes of karyotype evolution via chromosome fusion or intercentromeric recombination.</title>
        <authorList>
            <person name="Coelho M.A."/>
            <person name="David-Palma M."/>
            <person name="Shea T."/>
            <person name="Bowers K."/>
            <person name="McGinley-Smith S."/>
            <person name="Mohammad A.W."/>
            <person name="Gnirke A."/>
            <person name="Yurkov A.M."/>
            <person name="Nowrousian M."/>
            <person name="Sun S."/>
            <person name="Cuomo C.A."/>
            <person name="Heitman J."/>
        </authorList>
    </citation>
    <scope>NUCLEOTIDE SEQUENCE [LARGE SCALE GENOMIC DNA]</scope>
    <source>
        <strain evidence="7 8">CBS 6074</strain>
    </source>
</reference>
<feature type="region of interest" description="Disordered" evidence="5">
    <location>
        <begin position="276"/>
        <end position="300"/>
    </location>
</feature>
<feature type="transmembrane region" description="Helical" evidence="6">
    <location>
        <begin position="44"/>
        <end position="67"/>
    </location>
</feature>
<gene>
    <name evidence="7" type="ORF">L201_007556</name>
</gene>
<evidence type="ECO:0000256" key="2">
    <source>
        <dbReference type="ARBA" id="ARBA00022692"/>
    </source>
</evidence>
<dbReference type="Proteomes" id="UP001355207">
    <property type="component" value="Chromosome 11"/>
</dbReference>
<proteinExistence type="predicted"/>
<dbReference type="PANTHER" id="PTHR31274">
    <property type="entry name" value="PROTEIN ECM3"/>
    <property type="match status" value="1"/>
</dbReference>
<keyword evidence="3 6" id="KW-1133">Transmembrane helix</keyword>
<feature type="transmembrane region" description="Helical" evidence="6">
    <location>
        <begin position="73"/>
        <end position="95"/>
    </location>
</feature>
<accession>A0AAX4K4Q2</accession>
<feature type="transmembrane region" description="Helical" evidence="6">
    <location>
        <begin position="12"/>
        <end position="32"/>
    </location>
</feature>
<feature type="transmembrane region" description="Helical" evidence="6">
    <location>
        <begin position="362"/>
        <end position="386"/>
    </location>
</feature>
<dbReference type="GeneID" id="91098224"/>
<dbReference type="InterPro" id="IPR040254">
    <property type="entry name" value="Ecm3-like"/>
</dbReference>
<feature type="transmembrane region" description="Helical" evidence="6">
    <location>
        <begin position="107"/>
        <end position="130"/>
    </location>
</feature>
<evidence type="ECO:0000256" key="5">
    <source>
        <dbReference type="SAM" id="MobiDB-lite"/>
    </source>
</evidence>
<dbReference type="RefSeq" id="XP_066079359.1">
    <property type="nucleotide sequence ID" value="XM_066223262.1"/>
</dbReference>
<evidence type="ECO:0000256" key="4">
    <source>
        <dbReference type="ARBA" id="ARBA00023136"/>
    </source>
</evidence>
<keyword evidence="4 6" id="KW-0472">Membrane</keyword>
<feature type="transmembrane region" description="Helical" evidence="6">
    <location>
        <begin position="145"/>
        <end position="168"/>
    </location>
</feature>
<dbReference type="AlphaFoldDB" id="A0AAX4K4Q2"/>
<keyword evidence="8" id="KW-1185">Reference proteome</keyword>
<feature type="transmembrane region" description="Helical" evidence="6">
    <location>
        <begin position="322"/>
        <end position="342"/>
    </location>
</feature>
<keyword evidence="2 6" id="KW-0812">Transmembrane</keyword>
<organism evidence="7 8">
    <name type="scientific">Kwoniella dendrophila CBS 6074</name>
    <dbReference type="NCBI Taxonomy" id="1295534"/>
    <lineage>
        <taxon>Eukaryota</taxon>
        <taxon>Fungi</taxon>
        <taxon>Dikarya</taxon>
        <taxon>Basidiomycota</taxon>
        <taxon>Agaricomycotina</taxon>
        <taxon>Tremellomycetes</taxon>
        <taxon>Tremellales</taxon>
        <taxon>Cryptococcaceae</taxon>
        <taxon>Kwoniella</taxon>
    </lineage>
</organism>
<dbReference type="InterPro" id="IPR004776">
    <property type="entry name" value="Mem_transp_PIN-like"/>
</dbReference>
<feature type="transmembrane region" description="Helical" evidence="6">
    <location>
        <begin position="481"/>
        <end position="505"/>
    </location>
</feature>
<protein>
    <recommendedName>
        <fullName evidence="9">Auxin efflux carrier</fullName>
    </recommendedName>
</protein>
<dbReference type="Pfam" id="PF03547">
    <property type="entry name" value="Mem_trans"/>
    <property type="match status" value="1"/>
</dbReference>
<sequence length="507" mass="55305">MSESVSAGVIIYKAFMPTFMMFMVIVIGFLAAKRDILTPAGAKVLGSIMVGITMPALVFSSMVSAFTPENVKAIGPLLLAAFMFQMLGVLLAWITREIFYVPTDFRWGILVCGICSNWGYGPTAILQAIATSAPFDPEVDVDLGVAYLSIFAAYMQTTFWGLGVNKLCGWDYREDRRSVKAPLLRRQLKSIKNLILHKDGKDKASTIQVDPEFQATLEFETIQDKGTGTPFTQVDIEPFIPSTTAGSSHTVIPIHQIANSGSGQYSASVHKRSVLDNDRTNPVQPDNQPSLGVDTQRDKTSSKPIWKRMILIIVNQPNVTKAIILSIPLATIQPLKALFVATSGWSGGRMPNAPDGNPPLHIIIQITAYLGAMAVPGALLCLGASFARLKMPKNLHDLPYGAIISLTVSKMIIVPVFAIFVIQAMRDKTSLFPREDKIRTFATLLVSGSPSQVIQVVVTQSYNPDGTAETLSSFLIVQYSLTLILSTQVTFSWFHALAAIALYIVEK</sequence>
<feature type="transmembrane region" description="Helical" evidence="6">
    <location>
        <begin position="398"/>
        <end position="422"/>
    </location>
</feature>
<evidence type="ECO:0000256" key="6">
    <source>
        <dbReference type="SAM" id="Phobius"/>
    </source>
</evidence>
<evidence type="ECO:0000256" key="3">
    <source>
        <dbReference type="ARBA" id="ARBA00022989"/>
    </source>
</evidence>
<name>A0AAX4K4Q2_9TREE</name>
<evidence type="ECO:0000313" key="8">
    <source>
        <dbReference type="Proteomes" id="UP001355207"/>
    </source>
</evidence>
<dbReference type="PANTHER" id="PTHR31274:SF1">
    <property type="entry name" value="AGL149CP"/>
    <property type="match status" value="1"/>
</dbReference>
<dbReference type="GO" id="GO:0055085">
    <property type="term" value="P:transmembrane transport"/>
    <property type="evidence" value="ECO:0007669"/>
    <property type="project" value="InterPro"/>
</dbReference>
<dbReference type="GO" id="GO:0016020">
    <property type="term" value="C:membrane"/>
    <property type="evidence" value="ECO:0007669"/>
    <property type="project" value="UniProtKB-SubCell"/>
</dbReference>
<evidence type="ECO:0000256" key="1">
    <source>
        <dbReference type="ARBA" id="ARBA00004141"/>
    </source>
</evidence>
<evidence type="ECO:0000313" key="7">
    <source>
        <dbReference type="EMBL" id="WWC92597.1"/>
    </source>
</evidence>
<feature type="compositionally biased region" description="Polar residues" evidence="5">
    <location>
        <begin position="280"/>
        <end position="290"/>
    </location>
</feature>
<comment type="subcellular location">
    <subcellularLocation>
        <location evidence="1">Membrane</location>
        <topology evidence="1">Multi-pass membrane protein</topology>
    </subcellularLocation>
</comment>
<dbReference type="EMBL" id="CP144108">
    <property type="protein sequence ID" value="WWC92597.1"/>
    <property type="molecule type" value="Genomic_DNA"/>
</dbReference>
<evidence type="ECO:0008006" key="9">
    <source>
        <dbReference type="Google" id="ProtNLM"/>
    </source>
</evidence>